<gene>
    <name evidence="2" type="ORF">FuraDRAFT_1711</name>
</gene>
<dbReference type="InterPro" id="IPR009826">
    <property type="entry name" value="DNA_circ_N"/>
</dbReference>
<name>B9Z2Z8_9NEIS</name>
<reference evidence="2 3" key="1">
    <citation type="submission" date="2009-02" db="EMBL/GenBank/DDBJ databases">
        <title>Sequencing of the draft genome and assembly of Lutiella nitroferrum 2002.</title>
        <authorList>
            <consortium name="US DOE Joint Genome Institute (JGI-PGF)"/>
            <person name="Lucas S."/>
            <person name="Copeland A."/>
            <person name="Lapidus A."/>
            <person name="Glavina del Rio T."/>
            <person name="Tice H."/>
            <person name="Bruce D."/>
            <person name="Goodwin L."/>
            <person name="Pitluck S."/>
            <person name="Larimer F."/>
            <person name="Land M.L."/>
            <person name="Hauser L."/>
            <person name="Coates J.D."/>
        </authorList>
    </citation>
    <scope>NUCLEOTIDE SEQUENCE [LARGE SCALE GENOMIC DNA]</scope>
    <source>
        <strain evidence="2 3">2002</strain>
    </source>
</reference>
<dbReference type="Proteomes" id="UP000003165">
    <property type="component" value="Unassembled WGS sequence"/>
</dbReference>
<protein>
    <submittedName>
        <fullName evidence="2">DNA circulation family protein</fullName>
    </submittedName>
</protein>
<evidence type="ECO:0000259" key="1">
    <source>
        <dbReference type="Pfam" id="PF07157"/>
    </source>
</evidence>
<dbReference type="EMBL" id="ACIS01000004">
    <property type="protein sequence ID" value="EEG08951.1"/>
    <property type="molecule type" value="Genomic_DNA"/>
</dbReference>
<accession>B9Z2Z8</accession>
<keyword evidence="3" id="KW-1185">Reference proteome</keyword>
<feature type="domain" description="DNA circulation N-terminal" evidence="1">
    <location>
        <begin position="7"/>
        <end position="90"/>
    </location>
</feature>
<dbReference type="eggNOG" id="COG4228">
    <property type="taxonomic scope" value="Bacteria"/>
</dbReference>
<dbReference type="Pfam" id="PF07157">
    <property type="entry name" value="DNA_circ_N"/>
    <property type="match status" value="1"/>
</dbReference>
<dbReference type="AlphaFoldDB" id="B9Z2Z8"/>
<dbReference type="RefSeq" id="WP_008953731.1">
    <property type="nucleotide sequence ID" value="NZ_ACIS01000004.1"/>
</dbReference>
<proteinExistence type="predicted"/>
<sequence>MAWEDTLLDASYKGVRFDIQAVSASGGRDLARVGLPYQNGEQITDTGGRSKTFTVNAIFWGDDYEARLKAFLDVVDAGGPGEFIHPIYGPLVECHVQDWSEDHNTDLVDGCMLRLTLVLGGARQSLFERELPAAKAAGAANLADTARGLAVLNFADAFNLILNLRGSFARSNAWKNTLLSVMTDARSLVGMTTHTASQMISAPQDFTVDLAGLLDGLVNLRWTKGSTGEFSALRNSFKEIVKLPAKSNDTGAAADLINRPYPADVAKTTAVMQALTVTELATVTAGVLQDEAETATLSPPQIEIMVNGVREELRATIDAYRELYPLEESVPAVEALKATAHNLLVAAIAVINSRPPLIAREVEASGNLHLIAHWWYGDSSRAAELARLNPQVRNPNFIAAGEVLNAYAR</sequence>
<evidence type="ECO:0000313" key="3">
    <source>
        <dbReference type="Proteomes" id="UP000003165"/>
    </source>
</evidence>
<evidence type="ECO:0000313" key="2">
    <source>
        <dbReference type="EMBL" id="EEG08951.1"/>
    </source>
</evidence>
<comment type="caution">
    <text evidence="2">The sequence shown here is derived from an EMBL/GenBank/DDBJ whole genome shotgun (WGS) entry which is preliminary data.</text>
</comment>
<organism evidence="2 3">
    <name type="scientific">Pseudogulbenkiania ferrooxidans 2002</name>
    <dbReference type="NCBI Taxonomy" id="279714"/>
    <lineage>
        <taxon>Bacteria</taxon>
        <taxon>Pseudomonadati</taxon>
        <taxon>Pseudomonadota</taxon>
        <taxon>Betaproteobacteria</taxon>
        <taxon>Neisseriales</taxon>
        <taxon>Chromobacteriaceae</taxon>
        <taxon>Pseudogulbenkiania</taxon>
    </lineage>
</organism>